<dbReference type="PANTHER" id="PTHR36512">
    <property type="entry name" value="D-AMINOPEPTIDASE"/>
    <property type="match status" value="1"/>
</dbReference>
<comment type="caution">
    <text evidence="2">The sequence shown here is derived from an EMBL/GenBank/DDBJ whole genome shotgun (WGS) entry which is preliminary data.</text>
</comment>
<name>A0ABV8KRE9_9ACTN</name>
<sequence>MSAAAWRPGPTNTLTDVTGLRVGHHGRTGDGWLTGCTVVLAPPGGAIGGVDVRGGGPGTRETDVLDPRNLVDRVHAVLLAGGSVFGLDAAAGVVGRLADAGVGFPVGAGPGEVVPIVPAAILFDLGRGGRFRATPDAGFGAAAYDAASDGPVLLGSVGAGTGARAGGMKGGIGSASTVLDGGTTVAALVAVNAVGSPVDPTTGELYGARYGLAGEFDGLRAPDPADLTAVRESLATATTGRVGGTPLNTTLAVVGTDAPLTKAQCQKLAGIGHDGLARAIRPVHSMFDGDTVFALSTGADGGTDPLAFNALLAAAGDTVSRAVAHAMLAATGVEGIAGYADLFPGAVRDRPAEG</sequence>
<keyword evidence="3" id="KW-1185">Reference proteome</keyword>
<comment type="similarity">
    <text evidence="1">Belongs to the peptidase S58 family.</text>
</comment>
<accession>A0ABV8KRE9</accession>
<evidence type="ECO:0000256" key="1">
    <source>
        <dbReference type="ARBA" id="ARBA00007068"/>
    </source>
</evidence>
<dbReference type="Gene3D" id="3.60.70.12">
    <property type="entry name" value="L-amino peptidase D-ALA esterase/amidase"/>
    <property type="match status" value="1"/>
</dbReference>
<dbReference type="EMBL" id="JBHSBN010000016">
    <property type="protein sequence ID" value="MFC4108568.1"/>
    <property type="molecule type" value="Genomic_DNA"/>
</dbReference>
<dbReference type="Proteomes" id="UP001595868">
    <property type="component" value="Unassembled WGS sequence"/>
</dbReference>
<reference evidence="3" key="1">
    <citation type="journal article" date="2019" name="Int. J. Syst. Evol. Microbiol.">
        <title>The Global Catalogue of Microorganisms (GCM) 10K type strain sequencing project: providing services to taxonomists for standard genome sequencing and annotation.</title>
        <authorList>
            <consortium name="The Broad Institute Genomics Platform"/>
            <consortium name="The Broad Institute Genome Sequencing Center for Infectious Disease"/>
            <person name="Wu L."/>
            <person name="Ma J."/>
        </authorList>
    </citation>
    <scope>NUCLEOTIDE SEQUENCE [LARGE SCALE GENOMIC DNA]</scope>
    <source>
        <strain evidence="3">2902at01</strain>
    </source>
</reference>
<dbReference type="InterPro" id="IPR005321">
    <property type="entry name" value="Peptidase_S58_DmpA"/>
</dbReference>
<evidence type="ECO:0000313" key="3">
    <source>
        <dbReference type="Proteomes" id="UP001595868"/>
    </source>
</evidence>
<dbReference type="InterPro" id="IPR016117">
    <property type="entry name" value="ArgJ-like_dom_sf"/>
</dbReference>
<dbReference type="Pfam" id="PF03576">
    <property type="entry name" value="Peptidase_S58"/>
    <property type="match status" value="1"/>
</dbReference>
<dbReference type="RefSeq" id="WP_377549023.1">
    <property type="nucleotide sequence ID" value="NZ_JBHSBN010000016.1"/>
</dbReference>
<gene>
    <name evidence="2" type="ORF">ACFOX0_21865</name>
</gene>
<protein>
    <submittedName>
        <fullName evidence="2">P1 family peptidase</fullName>
    </submittedName>
</protein>
<dbReference type="PANTHER" id="PTHR36512:SF3">
    <property type="entry name" value="BLR5678 PROTEIN"/>
    <property type="match status" value="1"/>
</dbReference>
<organism evidence="2 3">
    <name type="scientific">Micromonospora zhanjiangensis</name>
    <dbReference type="NCBI Taxonomy" id="1522057"/>
    <lineage>
        <taxon>Bacteria</taxon>
        <taxon>Bacillati</taxon>
        <taxon>Actinomycetota</taxon>
        <taxon>Actinomycetes</taxon>
        <taxon>Micromonosporales</taxon>
        <taxon>Micromonosporaceae</taxon>
        <taxon>Micromonospora</taxon>
    </lineage>
</organism>
<proteinExistence type="inferred from homology"/>
<evidence type="ECO:0000313" key="2">
    <source>
        <dbReference type="EMBL" id="MFC4108568.1"/>
    </source>
</evidence>
<dbReference type="CDD" id="cd02252">
    <property type="entry name" value="nylC_like"/>
    <property type="match status" value="1"/>
</dbReference>
<dbReference type="SUPFAM" id="SSF56266">
    <property type="entry name" value="DmpA/ArgJ-like"/>
    <property type="match status" value="1"/>
</dbReference>